<evidence type="ECO:0000256" key="14">
    <source>
        <dbReference type="ARBA" id="ARBA00032374"/>
    </source>
</evidence>
<dbReference type="GO" id="GO:0005813">
    <property type="term" value="C:centrosome"/>
    <property type="evidence" value="ECO:0007669"/>
    <property type="project" value="UniProtKB-SubCell"/>
</dbReference>
<keyword evidence="9" id="KW-0132">Cell division</keyword>
<keyword evidence="10" id="KW-0206">Cytoskeleton</keyword>
<feature type="compositionally biased region" description="Pro residues" evidence="17">
    <location>
        <begin position="235"/>
        <end position="266"/>
    </location>
</feature>
<feature type="compositionally biased region" description="Low complexity" evidence="17">
    <location>
        <begin position="269"/>
        <end position="280"/>
    </location>
</feature>
<evidence type="ECO:0000256" key="17">
    <source>
        <dbReference type="SAM" id="MobiDB-lite"/>
    </source>
</evidence>
<gene>
    <name evidence="18" type="ORF">OFUS_LOCUS23177</name>
</gene>
<evidence type="ECO:0000256" key="12">
    <source>
        <dbReference type="ARBA" id="ARBA00023306"/>
    </source>
</evidence>
<dbReference type="Proteomes" id="UP000749559">
    <property type="component" value="Unassembled WGS sequence"/>
</dbReference>
<dbReference type="GO" id="GO:0051301">
    <property type="term" value="P:cell division"/>
    <property type="evidence" value="ECO:0007669"/>
    <property type="project" value="UniProtKB-KW"/>
</dbReference>
<comment type="subunit">
    <text evidence="16">Interacts with CHMP1A, CHMP1B, VPS4A and VTA1. Interacts with SPAST, STAMBP, and USP8. May interact with VPS37B. May associate with the ESCRT-I complex. Interacts with MITD1, in competition with VSP4. Interacts with SPART (via MIT domain); leading to the recruitment of SPART to midbodies. Interacts with SPAST.</text>
</comment>
<dbReference type="PANTHER" id="PTHR12161">
    <property type="entry name" value="IST1 FAMILY MEMBER"/>
    <property type="match status" value="1"/>
</dbReference>
<evidence type="ECO:0000313" key="19">
    <source>
        <dbReference type="Proteomes" id="UP000749559"/>
    </source>
</evidence>
<dbReference type="GO" id="GO:0015031">
    <property type="term" value="P:protein transport"/>
    <property type="evidence" value="ECO:0007669"/>
    <property type="project" value="InterPro"/>
</dbReference>
<evidence type="ECO:0000256" key="2">
    <source>
        <dbReference type="ARBA" id="ARBA00004259"/>
    </source>
</evidence>
<dbReference type="GO" id="GO:0005635">
    <property type="term" value="C:nuclear envelope"/>
    <property type="evidence" value="ECO:0007669"/>
    <property type="project" value="UniProtKB-SubCell"/>
</dbReference>
<evidence type="ECO:0000256" key="10">
    <source>
        <dbReference type="ARBA" id="ARBA00023212"/>
    </source>
</evidence>
<dbReference type="Pfam" id="PF03398">
    <property type="entry name" value="Ist1"/>
    <property type="match status" value="1"/>
</dbReference>
<evidence type="ECO:0000256" key="4">
    <source>
        <dbReference type="ARBA" id="ARBA00004541"/>
    </source>
</evidence>
<dbReference type="OrthoDB" id="29853at2759"/>
<dbReference type="FunFam" id="1.20.1260.60:FF:000001">
    <property type="entry name" value="IST1 homolog isoform X1"/>
    <property type="match status" value="1"/>
</dbReference>
<evidence type="ECO:0000256" key="9">
    <source>
        <dbReference type="ARBA" id="ARBA00022618"/>
    </source>
</evidence>
<dbReference type="GO" id="GO:0030496">
    <property type="term" value="C:midbody"/>
    <property type="evidence" value="ECO:0007669"/>
    <property type="project" value="UniProtKB-SubCell"/>
</dbReference>
<evidence type="ECO:0000256" key="15">
    <source>
        <dbReference type="ARBA" id="ARBA00046124"/>
    </source>
</evidence>
<dbReference type="PANTHER" id="PTHR12161:SF5">
    <property type="entry name" value="IST1 HOMOLOG"/>
    <property type="match status" value="1"/>
</dbReference>
<evidence type="ECO:0000256" key="3">
    <source>
        <dbReference type="ARBA" id="ARBA00004300"/>
    </source>
</evidence>
<dbReference type="InterPro" id="IPR005061">
    <property type="entry name" value="Ist1"/>
</dbReference>
<name>A0A8J1XJE4_OWEFU</name>
<organism evidence="18 19">
    <name type="scientific">Owenia fusiformis</name>
    <name type="common">Polychaete worm</name>
    <dbReference type="NCBI Taxonomy" id="6347"/>
    <lineage>
        <taxon>Eukaryota</taxon>
        <taxon>Metazoa</taxon>
        <taxon>Spiralia</taxon>
        <taxon>Lophotrochozoa</taxon>
        <taxon>Annelida</taxon>
        <taxon>Polychaeta</taxon>
        <taxon>Sedentaria</taxon>
        <taxon>Canalipalpata</taxon>
        <taxon>Sabellida</taxon>
        <taxon>Oweniida</taxon>
        <taxon>Oweniidae</taxon>
        <taxon>Owenia</taxon>
    </lineage>
</organism>
<evidence type="ECO:0000256" key="1">
    <source>
        <dbReference type="ARBA" id="ARBA00004214"/>
    </source>
</evidence>
<keyword evidence="12" id="KW-0131">Cell cycle</keyword>
<keyword evidence="7" id="KW-0963">Cytoplasm</keyword>
<evidence type="ECO:0000256" key="13">
    <source>
        <dbReference type="ARBA" id="ARBA00023329"/>
    </source>
</evidence>
<protein>
    <recommendedName>
        <fullName evidence="6">IST1 homolog</fullName>
    </recommendedName>
    <alternativeName>
        <fullName evidence="14">Charged multivesicular body protein 8</fullName>
    </alternativeName>
</protein>
<feature type="region of interest" description="Disordered" evidence="17">
    <location>
        <begin position="201"/>
        <end position="321"/>
    </location>
</feature>
<accession>A0A8J1XJE4</accession>
<keyword evidence="13" id="KW-0968">Cytoplasmic vesicle</keyword>
<keyword evidence="11" id="KW-0539">Nucleus</keyword>
<feature type="compositionally biased region" description="Polar residues" evidence="17">
    <location>
        <begin position="304"/>
        <end position="313"/>
    </location>
</feature>
<evidence type="ECO:0000256" key="8">
    <source>
        <dbReference type="ARBA" id="ARBA00022553"/>
    </source>
</evidence>
<evidence type="ECO:0000256" key="11">
    <source>
        <dbReference type="ARBA" id="ARBA00023242"/>
    </source>
</evidence>
<dbReference type="InterPro" id="IPR042277">
    <property type="entry name" value="IST1-like"/>
</dbReference>
<comment type="similarity">
    <text evidence="5">Belongs to the IST1 family.</text>
</comment>
<evidence type="ECO:0000313" key="18">
    <source>
        <dbReference type="EMBL" id="CAH1799124.1"/>
    </source>
</evidence>
<evidence type="ECO:0000256" key="16">
    <source>
        <dbReference type="ARBA" id="ARBA00046920"/>
    </source>
</evidence>
<evidence type="ECO:0000256" key="5">
    <source>
        <dbReference type="ARBA" id="ARBA00005536"/>
    </source>
</evidence>
<evidence type="ECO:0000256" key="6">
    <source>
        <dbReference type="ARBA" id="ARBA00014513"/>
    </source>
</evidence>
<keyword evidence="8" id="KW-0597">Phosphoprotein</keyword>
<comment type="subcellular location">
    <subcellularLocation>
        <location evidence="3">Cytoplasm</location>
        <location evidence="3">Cytoskeleton</location>
        <location evidence="3">Microtubule organizing center</location>
        <location evidence="3">Centrosome</location>
    </subcellularLocation>
    <subcellularLocation>
        <location evidence="4">Cytoplasmic vesicle</location>
    </subcellularLocation>
    <subcellularLocation>
        <location evidence="1">Midbody</location>
    </subcellularLocation>
    <subcellularLocation>
        <location evidence="2">Nucleus envelope</location>
    </subcellularLocation>
</comment>
<evidence type="ECO:0000256" key="7">
    <source>
        <dbReference type="ARBA" id="ARBA00022490"/>
    </source>
</evidence>
<comment type="function">
    <text evidence="15">ESCRT-III-like protein involved in cytokinesis, nuclear envelope reassembly and endosomal tubulation. Is required for efficient abscission during cytokinesis. Involved in recruiting VPS4A and/or VPS4B to the midbody of dividing cells. During late anaphase, involved in nuclear envelope reassembly and mitotic spindle disassembly together with the ESCRT-III complex: IST1 acts by mediating the recruitment of SPAST to the nuclear membrane, leading to microtubule severing. Recruited to the reforming nuclear envelope (NE) during anaphase by LEMD2. Regulates early endosomal tubulation together with the ESCRT-III complex by mediating the recruitment of SPAST.</text>
</comment>
<dbReference type="EMBL" id="CAIIXF020000011">
    <property type="protein sequence ID" value="CAH1799124.1"/>
    <property type="molecule type" value="Genomic_DNA"/>
</dbReference>
<dbReference type="Gene3D" id="1.20.1260.60">
    <property type="entry name" value="Vacuolar protein sorting-associated protein Ist1"/>
    <property type="match status" value="1"/>
</dbReference>
<dbReference type="AlphaFoldDB" id="A0A8J1XJE4"/>
<comment type="caution">
    <text evidence="18">The sequence shown here is derived from an EMBL/GenBank/DDBJ whole genome shotgun (WGS) entry which is preliminary data.</text>
</comment>
<dbReference type="GO" id="GO:0031410">
    <property type="term" value="C:cytoplasmic vesicle"/>
    <property type="evidence" value="ECO:0007669"/>
    <property type="project" value="UniProtKB-SubCell"/>
</dbReference>
<sequence length="333" mass="37125">MFSSGPNYSKLRTNLRLSINRLKLLEKKKTEMGEKARKEIVNYITSNKIDRARIRVEHIVREDYLVEAMEILEMYCDLLLARMGLIENQKDLDPGLEEAIATIIWITPRLISDVAELKTVTEQLTSKYSKEFADACRKNELSNVNQRIIQKMSVEAPPKLLIEKYLIEIARTYNAAFEPDPTIMKEDEIYMAENQLMNFDNATNNARSGGGGGSNEAPVPNAAFNYPPAQAQGGYPPPQNHAPPFTMPAVPPGMPPPPAVVHPPPQSMNYNNPGYPPQNQTKNPNAAQDFPELPDLPAVPGSDPGSSMSQGAGNESVDFDDLTKRFEELKKKK</sequence>
<proteinExistence type="inferred from homology"/>
<keyword evidence="19" id="KW-1185">Reference proteome</keyword>
<reference evidence="18" key="1">
    <citation type="submission" date="2022-03" db="EMBL/GenBank/DDBJ databases">
        <authorList>
            <person name="Martin C."/>
        </authorList>
    </citation>
    <scope>NUCLEOTIDE SEQUENCE</scope>
</reference>